<keyword evidence="2" id="KW-1185">Reference proteome</keyword>
<evidence type="ECO:0000313" key="1">
    <source>
        <dbReference type="EMBL" id="EHL00307.1"/>
    </source>
</evidence>
<protein>
    <submittedName>
        <fullName evidence="1">Uncharacterized protein</fullName>
    </submittedName>
</protein>
<dbReference type="AlphaFoldDB" id="H0EMG7"/>
<comment type="caution">
    <text evidence="1">The sequence shown here is derived from an EMBL/GenBank/DDBJ whole genome shotgun (WGS) entry which is preliminary data.</text>
</comment>
<dbReference type="InParanoid" id="H0EMG7"/>
<dbReference type="EMBL" id="AGUE01000089">
    <property type="protein sequence ID" value="EHL00307.1"/>
    <property type="molecule type" value="Genomic_DNA"/>
</dbReference>
<sequence>MCSIQGSSTINRANETRILVYLSLTQLQSLYTSPSQPTRPGVQSLHDFNNKRFFGLSLSREKSILGKLLI</sequence>
<dbReference type="HOGENOM" id="CLU_2758006_0_0_1"/>
<accession>H0EMG7</accession>
<organism evidence="1 2">
    <name type="scientific">Glarea lozoyensis (strain ATCC 74030 / MF5533)</name>
    <dbReference type="NCBI Taxonomy" id="1104152"/>
    <lineage>
        <taxon>Eukaryota</taxon>
        <taxon>Fungi</taxon>
        <taxon>Dikarya</taxon>
        <taxon>Ascomycota</taxon>
        <taxon>Pezizomycotina</taxon>
        <taxon>Leotiomycetes</taxon>
        <taxon>Helotiales</taxon>
        <taxon>Helotiaceae</taxon>
        <taxon>Glarea</taxon>
    </lineage>
</organism>
<evidence type="ECO:0000313" key="2">
    <source>
        <dbReference type="Proteomes" id="UP000005446"/>
    </source>
</evidence>
<proteinExistence type="predicted"/>
<name>H0EMG7_GLAL7</name>
<reference evidence="1 2" key="1">
    <citation type="journal article" date="2012" name="Eukaryot. Cell">
        <title>Genome sequence of the fungus Glarea lozoyensis: the first genome sequence of a species from the Helotiaceae family.</title>
        <authorList>
            <person name="Youssar L."/>
            <person name="Gruening B.A."/>
            <person name="Erxleben A."/>
            <person name="Guenther S."/>
            <person name="Huettel W."/>
        </authorList>
    </citation>
    <scope>NUCLEOTIDE SEQUENCE [LARGE SCALE GENOMIC DNA]</scope>
    <source>
        <strain evidence="2">ATCC 74030 / MF5533</strain>
    </source>
</reference>
<gene>
    <name evidence="1" type="ORF">M7I_3804</name>
</gene>
<dbReference type="Proteomes" id="UP000005446">
    <property type="component" value="Unassembled WGS sequence"/>
</dbReference>